<dbReference type="CDD" id="cd04301">
    <property type="entry name" value="NAT_SF"/>
    <property type="match status" value="1"/>
</dbReference>
<dbReference type="PROSITE" id="PS51186">
    <property type="entry name" value="GNAT"/>
    <property type="match status" value="1"/>
</dbReference>
<feature type="domain" description="N-acetyltransferase" evidence="3">
    <location>
        <begin position="3"/>
        <end position="167"/>
    </location>
</feature>
<comment type="caution">
    <text evidence="4">The sequence shown here is derived from an EMBL/GenBank/DDBJ whole genome shotgun (WGS) entry which is preliminary data.</text>
</comment>
<gene>
    <name evidence="4" type="ORF">H8K32_10090</name>
</gene>
<dbReference type="PANTHER" id="PTHR43877">
    <property type="entry name" value="AMINOALKYLPHOSPHONATE N-ACETYLTRANSFERASE-RELATED-RELATED"/>
    <property type="match status" value="1"/>
</dbReference>
<keyword evidence="5" id="KW-1185">Reference proteome</keyword>
<sequence length="168" mass="18456">MSFNIRLMRESDLIAVHAVQALAYIPEMIESLHILKARLHASPETAWVAENKDGIGAYLVAYPSQRGKISALGSDFDLPSIPDALYVHDVAVAPRMAGQGVAVALVQRALSCAQSRDFQYVCLVSVQDSLSFWEKLGFAEDKDLSPEQSSLLLTYFGPAYYCSKKLSN</sequence>
<dbReference type="EMBL" id="JACOFV010000008">
    <property type="protein sequence ID" value="MBC3862448.1"/>
    <property type="molecule type" value="Genomic_DNA"/>
</dbReference>
<reference evidence="4" key="1">
    <citation type="submission" date="2020-08" db="EMBL/GenBank/DDBJ databases">
        <title>Novel species isolated from subtropical streams in China.</title>
        <authorList>
            <person name="Lu H."/>
        </authorList>
    </citation>
    <scope>NUCLEOTIDE SEQUENCE</scope>
    <source>
        <strain evidence="4">KACC 12607</strain>
    </source>
</reference>
<organism evidence="4 5">
    <name type="scientific">Undibacterium jejuense</name>
    <dbReference type="NCBI Taxonomy" id="1344949"/>
    <lineage>
        <taxon>Bacteria</taxon>
        <taxon>Pseudomonadati</taxon>
        <taxon>Pseudomonadota</taxon>
        <taxon>Betaproteobacteria</taxon>
        <taxon>Burkholderiales</taxon>
        <taxon>Oxalobacteraceae</taxon>
        <taxon>Undibacterium</taxon>
    </lineage>
</organism>
<evidence type="ECO:0000256" key="1">
    <source>
        <dbReference type="ARBA" id="ARBA00022679"/>
    </source>
</evidence>
<dbReference type="SUPFAM" id="SSF55729">
    <property type="entry name" value="Acyl-CoA N-acyltransferases (Nat)"/>
    <property type="match status" value="1"/>
</dbReference>
<accession>A0A923HPN7</accession>
<name>A0A923HPN7_9BURK</name>
<keyword evidence="1" id="KW-0808">Transferase</keyword>
<keyword evidence="2" id="KW-0012">Acyltransferase</keyword>
<dbReference type="InterPro" id="IPR000182">
    <property type="entry name" value="GNAT_dom"/>
</dbReference>
<dbReference type="InterPro" id="IPR050832">
    <property type="entry name" value="Bact_Acetyltransf"/>
</dbReference>
<proteinExistence type="predicted"/>
<dbReference type="AlphaFoldDB" id="A0A923HPN7"/>
<dbReference type="InterPro" id="IPR016181">
    <property type="entry name" value="Acyl_CoA_acyltransferase"/>
</dbReference>
<evidence type="ECO:0000259" key="3">
    <source>
        <dbReference type="PROSITE" id="PS51186"/>
    </source>
</evidence>
<evidence type="ECO:0000256" key="2">
    <source>
        <dbReference type="ARBA" id="ARBA00023315"/>
    </source>
</evidence>
<dbReference type="Proteomes" id="UP000634011">
    <property type="component" value="Unassembled WGS sequence"/>
</dbReference>
<evidence type="ECO:0000313" key="4">
    <source>
        <dbReference type="EMBL" id="MBC3862448.1"/>
    </source>
</evidence>
<dbReference type="Gene3D" id="3.40.630.30">
    <property type="match status" value="1"/>
</dbReference>
<dbReference type="Pfam" id="PF00583">
    <property type="entry name" value="Acetyltransf_1"/>
    <property type="match status" value="1"/>
</dbReference>
<dbReference type="RefSeq" id="WP_186912374.1">
    <property type="nucleotide sequence ID" value="NZ_JACOFV010000008.1"/>
</dbReference>
<evidence type="ECO:0000313" key="5">
    <source>
        <dbReference type="Proteomes" id="UP000634011"/>
    </source>
</evidence>
<dbReference type="GO" id="GO:0016747">
    <property type="term" value="F:acyltransferase activity, transferring groups other than amino-acyl groups"/>
    <property type="evidence" value="ECO:0007669"/>
    <property type="project" value="InterPro"/>
</dbReference>
<protein>
    <submittedName>
        <fullName evidence="4">GNAT family N-acetyltransferase</fullName>
    </submittedName>
</protein>